<evidence type="ECO:0000256" key="5">
    <source>
        <dbReference type="ARBA" id="ARBA00023098"/>
    </source>
</evidence>
<dbReference type="Pfam" id="PF01734">
    <property type="entry name" value="Patatin"/>
    <property type="match status" value="1"/>
</dbReference>
<sequence length="855" mass="93217">MANIQGFGEIIGNLSRSVINTAFNAAANSASRAMDGFTVQEITGAGNIDDVTHYPVLNRTMPLLLYGPVPPGRFLGTRPAYHVILHATNSSRMFSMLRSDNRKEAEDTFVLYKESFPLLVECDPMICDTNKLDAMARKLRENPGCWTAPHLASSSGLLNCLKHEKMKVKLNEQEGTMLRTPLQIAIDQGNIGVISTLLELGVDVTIADIKGNSVFHVAATKSLPAFQLLLDKLPIRHHELLNHINAEGFTPLHSACKNNNAEIVKTLLAAGANSNVSSQLQGFPIHVAVKAQSVLCLQELVAHNPSQLQMKDLQEGGSPLHWAAGPETLIPLLDLGCDPNTTDANGLTPLHNAVRRGCLKSTIYLLCHGAFPDMKGGEDDDTPLHVASRLCSKTLMQALIVFGCDVNLLNKRGDNSRHLVCTSQRSDKDQVLYILSAIGAMRCSPSKASSCVDGCKFSGSFEGSQPPNFPTHGAVNLMHEALSALGNIQAGGSGHHNNNNKTDSAATSSFADSLDPINLGGRLLCLDGGGIRGMVLTQMLAVIQKELDLPVIEMFDWIAGTSTGGILALALSVGKTPLETQCIYMRLKDKVFVGERPYSATVMEEFLKQEFGCETTMGSIHRPKVMIMTALVDRRPVDLHIFRNYISPSVLMGETEVCEVDHSSQCVWEAAKVTGAAPSYFRLDNDKFIDGGLISNNPTLDAMTEMQRFKTAMKKLGYFRNGEKFPTTVVSLGTGIPPKTSSTASAIDITWPSGIFDTITKVPRLASLVNLLIDQATQSEGQVVERARAWCSSIDVPFFRFSPQMTVDVGLDEKNDVTLINLLWETRCFMMSNKDTILKMKHILVQQQQSRVPTR</sequence>
<accession>A0A226ESK9</accession>
<feature type="short sequence motif" description="DGA/G" evidence="8">
    <location>
        <begin position="690"/>
        <end position="692"/>
    </location>
</feature>
<comment type="caution">
    <text evidence="10">The sequence shown here is derived from an EMBL/GenBank/DDBJ whole genome shotgun (WGS) entry which is preliminary data.</text>
</comment>
<dbReference type="PANTHER" id="PTHR24139:SF34">
    <property type="entry name" value="85_88 KDA CALCIUM-INDEPENDENT PHOSPHOLIPASE A2"/>
    <property type="match status" value="1"/>
</dbReference>
<evidence type="ECO:0000256" key="7">
    <source>
        <dbReference type="PROSITE-ProRule" id="PRU00023"/>
    </source>
</evidence>
<evidence type="ECO:0000256" key="1">
    <source>
        <dbReference type="ARBA" id="ARBA00013278"/>
    </source>
</evidence>
<evidence type="ECO:0000256" key="8">
    <source>
        <dbReference type="PROSITE-ProRule" id="PRU01161"/>
    </source>
</evidence>
<dbReference type="STRING" id="158441.A0A226ESK9"/>
<feature type="repeat" description="ANK" evidence="7">
    <location>
        <begin position="345"/>
        <end position="377"/>
    </location>
</feature>
<keyword evidence="8" id="KW-0442">Lipid degradation</keyword>
<dbReference type="GO" id="GO:0052816">
    <property type="term" value="F:long-chain fatty acyl-CoA hydrolase activity"/>
    <property type="evidence" value="ECO:0007669"/>
    <property type="project" value="TreeGrafter"/>
</dbReference>
<dbReference type="InterPro" id="IPR002110">
    <property type="entry name" value="Ankyrin_rpt"/>
</dbReference>
<dbReference type="InterPro" id="IPR016035">
    <property type="entry name" value="Acyl_Trfase/lysoPLipase"/>
</dbReference>
<dbReference type="Proteomes" id="UP000198287">
    <property type="component" value="Unassembled WGS sequence"/>
</dbReference>
<dbReference type="InterPro" id="IPR036770">
    <property type="entry name" value="Ankyrin_rpt-contain_sf"/>
</dbReference>
<dbReference type="GO" id="GO:0016042">
    <property type="term" value="P:lipid catabolic process"/>
    <property type="evidence" value="ECO:0007669"/>
    <property type="project" value="UniProtKB-UniRule"/>
</dbReference>
<proteinExistence type="predicted"/>
<dbReference type="PROSITE" id="PS50088">
    <property type="entry name" value="ANK_REPEAT"/>
    <property type="match status" value="4"/>
</dbReference>
<dbReference type="OMA" id="ARCNILG"/>
<dbReference type="Gene3D" id="3.40.1090.10">
    <property type="entry name" value="Cytosolic phospholipase A2 catalytic domain"/>
    <property type="match status" value="1"/>
</dbReference>
<keyword evidence="3 8" id="KW-0378">Hydrolase</keyword>
<dbReference type="SUPFAM" id="SSF140860">
    <property type="entry name" value="Pseudo ankyrin repeat-like"/>
    <property type="match status" value="1"/>
</dbReference>
<dbReference type="Pfam" id="PF12796">
    <property type="entry name" value="Ank_2"/>
    <property type="match status" value="2"/>
</dbReference>
<keyword evidence="11" id="KW-1185">Reference proteome</keyword>
<dbReference type="OrthoDB" id="10021675at2759"/>
<dbReference type="GO" id="GO:2000304">
    <property type="term" value="P:positive regulation of ceramide biosynthetic process"/>
    <property type="evidence" value="ECO:0007669"/>
    <property type="project" value="TreeGrafter"/>
</dbReference>
<feature type="repeat" description="ANK" evidence="7">
    <location>
        <begin position="247"/>
        <end position="279"/>
    </location>
</feature>
<keyword evidence="4 7" id="KW-0040">ANK repeat</keyword>
<evidence type="ECO:0000313" key="10">
    <source>
        <dbReference type="EMBL" id="OXA60593.1"/>
    </source>
</evidence>
<dbReference type="SUPFAM" id="SSF52151">
    <property type="entry name" value="FabD/lysophospholipase-like"/>
    <property type="match status" value="1"/>
</dbReference>
<reference evidence="10 11" key="1">
    <citation type="submission" date="2015-12" db="EMBL/GenBank/DDBJ databases">
        <title>The genome of Folsomia candida.</title>
        <authorList>
            <person name="Faddeeva A."/>
            <person name="Derks M.F."/>
            <person name="Anvar Y."/>
            <person name="Smit S."/>
            <person name="Van Straalen N."/>
            <person name="Roelofs D."/>
        </authorList>
    </citation>
    <scope>NUCLEOTIDE SEQUENCE [LARGE SCALE GENOMIC DNA]</scope>
    <source>
        <strain evidence="10 11">VU population</strain>
        <tissue evidence="10">Whole body</tissue>
    </source>
</reference>
<feature type="repeat" description="ANK" evidence="7">
    <location>
        <begin position="177"/>
        <end position="209"/>
    </location>
</feature>
<feature type="active site" description="Proton acceptor" evidence="8">
    <location>
        <position position="690"/>
    </location>
</feature>
<dbReference type="PROSITE" id="PS51635">
    <property type="entry name" value="PNPLA"/>
    <property type="match status" value="1"/>
</dbReference>
<feature type="short sequence motif" description="GXSXG" evidence="8">
    <location>
        <begin position="560"/>
        <end position="564"/>
    </location>
</feature>
<feature type="domain" description="PNPLA" evidence="9">
    <location>
        <begin position="524"/>
        <end position="703"/>
    </location>
</feature>
<comment type="catalytic activity">
    <reaction evidence="6">
        <text>a 1,2-diacyl-sn-glycero-3-phosphocholine + H2O = a 1-acyl-sn-glycero-3-phosphocholine + a fatty acid + H(+)</text>
        <dbReference type="Rhea" id="RHEA:15801"/>
        <dbReference type="ChEBI" id="CHEBI:15377"/>
        <dbReference type="ChEBI" id="CHEBI:15378"/>
        <dbReference type="ChEBI" id="CHEBI:28868"/>
        <dbReference type="ChEBI" id="CHEBI:57643"/>
        <dbReference type="ChEBI" id="CHEBI:58168"/>
        <dbReference type="EC" id="3.1.1.4"/>
    </reaction>
    <physiologicalReaction direction="left-to-right" evidence="6">
        <dbReference type="Rhea" id="RHEA:15802"/>
    </physiologicalReaction>
</comment>
<dbReference type="InterPro" id="IPR047148">
    <property type="entry name" value="PLPL9"/>
</dbReference>
<feature type="repeat" description="ANK" evidence="7">
    <location>
        <begin position="379"/>
        <end position="411"/>
    </location>
</feature>
<dbReference type="PROSITE" id="PS50297">
    <property type="entry name" value="ANK_REP_REGION"/>
    <property type="match status" value="4"/>
</dbReference>
<evidence type="ECO:0000256" key="6">
    <source>
        <dbReference type="ARBA" id="ARBA00023422"/>
    </source>
</evidence>
<organism evidence="10 11">
    <name type="scientific">Folsomia candida</name>
    <name type="common">Springtail</name>
    <dbReference type="NCBI Taxonomy" id="158441"/>
    <lineage>
        <taxon>Eukaryota</taxon>
        <taxon>Metazoa</taxon>
        <taxon>Ecdysozoa</taxon>
        <taxon>Arthropoda</taxon>
        <taxon>Hexapoda</taxon>
        <taxon>Collembola</taxon>
        <taxon>Entomobryomorpha</taxon>
        <taxon>Isotomoidea</taxon>
        <taxon>Isotomidae</taxon>
        <taxon>Proisotominae</taxon>
        <taxon>Folsomia</taxon>
    </lineage>
</organism>
<evidence type="ECO:0000256" key="4">
    <source>
        <dbReference type="ARBA" id="ARBA00023043"/>
    </source>
</evidence>
<name>A0A226ESK9_FOLCA</name>
<dbReference type="InterPro" id="IPR002641">
    <property type="entry name" value="PNPLA_dom"/>
</dbReference>
<dbReference type="SUPFAM" id="SSF48403">
    <property type="entry name" value="Ankyrin repeat"/>
    <property type="match status" value="1"/>
</dbReference>
<gene>
    <name evidence="10" type="ORF">Fcan01_04991</name>
</gene>
<keyword evidence="2" id="KW-0677">Repeat</keyword>
<dbReference type="GO" id="GO:0047499">
    <property type="term" value="F:calcium-independent phospholipase A2 activity"/>
    <property type="evidence" value="ECO:0007669"/>
    <property type="project" value="InterPro"/>
</dbReference>
<dbReference type="AlphaFoldDB" id="A0A226ESK9"/>
<evidence type="ECO:0000256" key="2">
    <source>
        <dbReference type="ARBA" id="ARBA00022737"/>
    </source>
</evidence>
<dbReference type="Gene3D" id="1.25.40.20">
    <property type="entry name" value="Ankyrin repeat-containing domain"/>
    <property type="match status" value="2"/>
</dbReference>
<evidence type="ECO:0000256" key="3">
    <source>
        <dbReference type="ARBA" id="ARBA00022801"/>
    </source>
</evidence>
<dbReference type="GO" id="GO:0005739">
    <property type="term" value="C:mitochondrion"/>
    <property type="evidence" value="ECO:0007669"/>
    <property type="project" value="TreeGrafter"/>
</dbReference>
<dbReference type="EC" id="3.1.1.4" evidence="1"/>
<protein>
    <recommendedName>
        <fullName evidence="1">phospholipase A2</fullName>
        <ecNumber evidence="1">3.1.1.4</ecNumber>
    </recommendedName>
</protein>
<dbReference type="SMART" id="SM00248">
    <property type="entry name" value="ANK"/>
    <property type="match status" value="6"/>
</dbReference>
<keyword evidence="5 8" id="KW-0443">Lipid metabolism</keyword>
<dbReference type="PANTHER" id="PTHR24139">
    <property type="entry name" value="CALCIUM-INDEPENDENT PHOSPHOLIPASE A2"/>
    <property type="match status" value="1"/>
</dbReference>
<feature type="short sequence motif" description="GXGXXG" evidence="8">
    <location>
        <begin position="528"/>
        <end position="533"/>
    </location>
</feature>
<feature type="active site" description="Nucleophile" evidence="8">
    <location>
        <position position="562"/>
    </location>
</feature>
<dbReference type="EMBL" id="LNIX01000002">
    <property type="protein sequence ID" value="OXA60593.1"/>
    <property type="molecule type" value="Genomic_DNA"/>
</dbReference>
<evidence type="ECO:0000313" key="11">
    <source>
        <dbReference type="Proteomes" id="UP000198287"/>
    </source>
</evidence>
<evidence type="ECO:0000259" key="9">
    <source>
        <dbReference type="PROSITE" id="PS51635"/>
    </source>
</evidence>